<evidence type="ECO:0000313" key="4">
    <source>
        <dbReference type="Proteomes" id="UP000799539"/>
    </source>
</evidence>
<dbReference type="InterPro" id="IPR014710">
    <property type="entry name" value="RmlC-like_jellyroll"/>
</dbReference>
<dbReference type="OrthoDB" id="445803at2759"/>
<dbReference type="InterPro" id="IPR013096">
    <property type="entry name" value="Cupin_2"/>
</dbReference>
<dbReference type="Proteomes" id="UP000799539">
    <property type="component" value="Unassembled WGS sequence"/>
</dbReference>
<dbReference type="GO" id="GO:0046872">
    <property type="term" value="F:metal ion binding"/>
    <property type="evidence" value="ECO:0007669"/>
    <property type="project" value="UniProtKB-KW"/>
</dbReference>
<keyword evidence="4" id="KW-1185">Reference proteome</keyword>
<dbReference type="InterPro" id="IPR011051">
    <property type="entry name" value="RmlC_Cupin_sf"/>
</dbReference>
<dbReference type="PANTHER" id="PTHR35848:SF6">
    <property type="entry name" value="CUPIN TYPE-2 DOMAIN-CONTAINING PROTEIN"/>
    <property type="match status" value="1"/>
</dbReference>
<dbReference type="Gene3D" id="2.60.120.10">
    <property type="entry name" value="Jelly Rolls"/>
    <property type="match status" value="1"/>
</dbReference>
<evidence type="ECO:0000313" key="3">
    <source>
        <dbReference type="EMBL" id="KAF2207410.1"/>
    </source>
</evidence>
<evidence type="ECO:0000256" key="1">
    <source>
        <dbReference type="ARBA" id="ARBA00022723"/>
    </source>
</evidence>
<sequence>MATSGKLSVRSTFKRSPIQSRTNLPFLLHGSTSLDIKQVMNAATQSVILDASSIDNLPDEQFARSEAEPGVRWKTLLCSSKTPTDTFTCGIAVCPPKTGELLLHRHQPAELYHFIQGTGEVEINGVTHPARQGSVIFIPGNAAHGVKNLSQTEDLKWLYVFAVDSFGQVCYDWQKDSAQVTDSVHPIELRQDVNVS</sequence>
<name>A0A6A6F2G6_9PEZI</name>
<gene>
    <name evidence="3" type="ORF">CERZMDRAFT_102501</name>
</gene>
<dbReference type="SUPFAM" id="SSF51182">
    <property type="entry name" value="RmlC-like cupins"/>
    <property type="match status" value="1"/>
</dbReference>
<protein>
    <recommendedName>
        <fullName evidence="2">Cupin type-2 domain-containing protein</fullName>
    </recommendedName>
</protein>
<organism evidence="3 4">
    <name type="scientific">Cercospora zeae-maydis SCOH1-5</name>
    <dbReference type="NCBI Taxonomy" id="717836"/>
    <lineage>
        <taxon>Eukaryota</taxon>
        <taxon>Fungi</taxon>
        <taxon>Dikarya</taxon>
        <taxon>Ascomycota</taxon>
        <taxon>Pezizomycotina</taxon>
        <taxon>Dothideomycetes</taxon>
        <taxon>Dothideomycetidae</taxon>
        <taxon>Mycosphaerellales</taxon>
        <taxon>Mycosphaerellaceae</taxon>
        <taxon>Cercospora</taxon>
    </lineage>
</organism>
<dbReference type="Pfam" id="PF07883">
    <property type="entry name" value="Cupin_2"/>
    <property type="match status" value="1"/>
</dbReference>
<feature type="domain" description="Cupin type-2" evidence="2">
    <location>
        <begin position="94"/>
        <end position="161"/>
    </location>
</feature>
<accession>A0A6A6F2G6</accession>
<dbReference type="EMBL" id="ML992704">
    <property type="protein sequence ID" value="KAF2207410.1"/>
    <property type="molecule type" value="Genomic_DNA"/>
</dbReference>
<dbReference type="AlphaFoldDB" id="A0A6A6F2G6"/>
<reference evidence="3" key="1">
    <citation type="journal article" date="2020" name="Stud. Mycol.">
        <title>101 Dothideomycetes genomes: a test case for predicting lifestyles and emergence of pathogens.</title>
        <authorList>
            <person name="Haridas S."/>
            <person name="Albert R."/>
            <person name="Binder M."/>
            <person name="Bloem J."/>
            <person name="Labutti K."/>
            <person name="Salamov A."/>
            <person name="Andreopoulos B."/>
            <person name="Baker S."/>
            <person name="Barry K."/>
            <person name="Bills G."/>
            <person name="Bluhm B."/>
            <person name="Cannon C."/>
            <person name="Castanera R."/>
            <person name="Culley D."/>
            <person name="Daum C."/>
            <person name="Ezra D."/>
            <person name="Gonzalez J."/>
            <person name="Henrissat B."/>
            <person name="Kuo A."/>
            <person name="Liang C."/>
            <person name="Lipzen A."/>
            <person name="Lutzoni F."/>
            <person name="Magnuson J."/>
            <person name="Mondo S."/>
            <person name="Nolan M."/>
            <person name="Ohm R."/>
            <person name="Pangilinan J."/>
            <person name="Park H.-J."/>
            <person name="Ramirez L."/>
            <person name="Alfaro M."/>
            <person name="Sun H."/>
            <person name="Tritt A."/>
            <person name="Yoshinaga Y."/>
            <person name="Zwiers L.-H."/>
            <person name="Turgeon B."/>
            <person name="Goodwin S."/>
            <person name="Spatafora J."/>
            <person name="Crous P."/>
            <person name="Grigoriev I."/>
        </authorList>
    </citation>
    <scope>NUCLEOTIDE SEQUENCE</scope>
    <source>
        <strain evidence="3">SCOH1-5</strain>
    </source>
</reference>
<proteinExistence type="predicted"/>
<dbReference type="InterPro" id="IPR051610">
    <property type="entry name" value="GPI/OXD"/>
</dbReference>
<evidence type="ECO:0000259" key="2">
    <source>
        <dbReference type="Pfam" id="PF07883"/>
    </source>
</evidence>
<dbReference type="PANTHER" id="PTHR35848">
    <property type="entry name" value="OXALATE-BINDING PROTEIN"/>
    <property type="match status" value="1"/>
</dbReference>
<keyword evidence="1" id="KW-0479">Metal-binding</keyword>